<keyword evidence="1" id="KW-0863">Zinc-finger</keyword>
<comment type="caution">
    <text evidence="3">The sequence shown here is derived from an EMBL/GenBank/DDBJ whole genome shotgun (WGS) entry which is preliminary data.</text>
</comment>
<dbReference type="AlphaFoldDB" id="A0A835B7N8"/>
<dbReference type="Proteomes" id="UP000636709">
    <property type="component" value="Unassembled WGS sequence"/>
</dbReference>
<name>A0A835B7N8_9POAL</name>
<comment type="subcellular location">
    <subcellularLocation>
        <location evidence="1">Nucleus</location>
    </subcellularLocation>
</comment>
<evidence type="ECO:0000313" key="4">
    <source>
        <dbReference type="Proteomes" id="UP000636709"/>
    </source>
</evidence>
<keyword evidence="1" id="KW-0539">Nucleus</keyword>
<keyword evidence="1" id="KW-0862">Zinc</keyword>
<proteinExistence type="inferred from homology"/>
<reference evidence="3" key="1">
    <citation type="submission" date="2020-07" db="EMBL/GenBank/DDBJ databases">
        <title>Genome sequence and genetic diversity analysis of an under-domesticated orphan crop, white fonio (Digitaria exilis).</title>
        <authorList>
            <person name="Bennetzen J.L."/>
            <person name="Chen S."/>
            <person name="Ma X."/>
            <person name="Wang X."/>
            <person name="Yssel A.E.J."/>
            <person name="Chaluvadi S.R."/>
            <person name="Johnson M."/>
            <person name="Gangashetty P."/>
            <person name="Hamidou F."/>
            <person name="Sanogo M.D."/>
            <person name="Zwaenepoel A."/>
            <person name="Wallace J."/>
            <person name="Van De Peer Y."/>
            <person name="Van Deynze A."/>
        </authorList>
    </citation>
    <scope>NUCLEOTIDE SEQUENCE</scope>
    <source>
        <tissue evidence="3">Leaves</tissue>
    </source>
</reference>
<dbReference type="EMBL" id="JACEFO010001976">
    <property type="protein sequence ID" value="KAF8690257.1"/>
    <property type="molecule type" value="Genomic_DNA"/>
</dbReference>
<evidence type="ECO:0000313" key="3">
    <source>
        <dbReference type="EMBL" id="KAF8690257.1"/>
    </source>
</evidence>
<dbReference type="PANTHER" id="PTHR31669">
    <property type="entry name" value="PROTEIN FAR1-RELATED SEQUENCE 10-RELATED"/>
    <property type="match status" value="1"/>
</dbReference>
<keyword evidence="4" id="KW-1185">Reference proteome</keyword>
<keyword evidence="1" id="KW-0479">Metal-binding</keyword>
<dbReference type="GO" id="GO:0006355">
    <property type="term" value="P:regulation of DNA-templated transcription"/>
    <property type="evidence" value="ECO:0007669"/>
    <property type="project" value="UniProtKB-UniRule"/>
</dbReference>
<dbReference type="InterPro" id="IPR031052">
    <property type="entry name" value="FHY3/FAR1"/>
</dbReference>
<evidence type="ECO:0000256" key="1">
    <source>
        <dbReference type="RuleBase" id="RU367018"/>
    </source>
</evidence>
<evidence type="ECO:0000256" key="2">
    <source>
        <dbReference type="SAM" id="MobiDB-lite"/>
    </source>
</evidence>
<comment type="similarity">
    <text evidence="1">Belongs to the FHY3/FAR1 family.</text>
</comment>
<dbReference type="GO" id="GO:0008270">
    <property type="term" value="F:zinc ion binding"/>
    <property type="evidence" value="ECO:0007669"/>
    <property type="project" value="UniProtKB-UniRule"/>
</dbReference>
<sequence length="415" mass="49264">MRSAIATVFPNTIHRNCFFHIKRKCYNKNLKVFAANEGLPETFEDIVNFSVTEEEFETRWLKMITDYKLENNKYFTKMWEMRNIFIPVYFKHDFFPFIQSTARSEGTNARFKDNVGPTYSVVSFLRQYQRIIDTIQNKEQIEDNQSKEKTPKELQYGYTIEKQAIELYNRIIYSRFANQLKQTENYKYKEIEEGRTFEVWYKSNKIRKRGVIRKYIVQIDLTKGAEEFSYICGKLNKDGIVCAHILKIIVEEEINEIPEKYYIERWSKKEKKFHIHRREQTSTTHRLLRFNMLSRQAAELTFKAAKGKRIADYLAKEFQRIGEELDIMLAEEDLRLETIANEGAVQTHSLWKSSSNGNQEIVSIRDPKRIHQKGRPKNPTRLMPMVEQERAKMAKKAGKNKNNKGNTSGKIDMYL</sequence>
<dbReference type="PANTHER" id="PTHR31669:SF180">
    <property type="entry name" value="PROTEIN FAR1-RELATED SEQUENCE"/>
    <property type="match status" value="1"/>
</dbReference>
<gene>
    <name evidence="3" type="ORF">HU200_041326</name>
</gene>
<dbReference type="OrthoDB" id="667197at2759"/>
<dbReference type="GO" id="GO:0005634">
    <property type="term" value="C:nucleus"/>
    <property type="evidence" value="ECO:0007669"/>
    <property type="project" value="UniProtKB-SubCell"/>
</dbReference>
<accession>A0A835B7N8</accession>
<comment type="function">
    <text evidence="1">Putative transcription activator involved in regulating light control of development.</text>
</comment>
<feature type="region of interest" description="Disordered" evidence="2">
    <location>
        <begin position="394"/>
        <end position="415"/>
    </location>
</feature>
<feature type="compositionally biased region" description="Low complexity" evidence="2">
    <location>
        <begin position="403"/>
        <end position="415"/>
    </location>
</feature>
<organism evidence="3 4">
    <name type="scientific">Digitaria exilis</name>
    <dbReference type="NCBI Taxonomy" id="1010633"/>
    <lineage>
        <taxon>Eukaryota</taxon>
        <taxon>Viridiplantae</taxon>
        <taxon>Streptophyta</taxon>
        <taxon>Embryophyta</taxon>
        <taxon>Tracheophyta</taxon>
        <taxon>Spermatophyta</taxon>
        <taxon>Magnoliopsida</taxon>
        <taxon>Liliopsida</taxon>
        <taxon>Poales</taxon>
        <taxon>Poaceae</taxon>
        <taxon>PACMAD clade</taxon>
        <taxon>Panicoideae</taxon>
        <taxon>Panicodae</taxon>
        <taxon>Paniceae</taxon>
        <taxon>Anthephorinae</taxon>
        <taxon>Digitaria</taxon>
    </lineage>
</organism>
<protein>
    <recommendedName>
        <fullName evidence="1">Protein FAR1-RELATED SEQUENCE</fullName>
    </recommendedName>
</protein>